<organism evidence="1 2">
    <name type="scientific">Halonotius pteroides</name>
    <dbReference type="NCBI Taxonomy" id="268735"/>
    <lineage>
        <taxon>Archaea</taxon>
        <taxon>Methanobacteriati</taxon>
        <taxon>Methanobacteriota</taxon>
        <taxon>Stenosarchaea group</taxon>
        <taxon>Halobacteria</taxon>
        <taxon>Halobacteriales</taxon>
        <taxon>Haloferacaceae</taxon>
        <taxon>Halonotius</taxon>
    </lineage>
</organism>
<protein>
    <submittedName>
        <fullName evidence="1">AbrB/MazE/SpoVT family DNA-binding domain-containing protein</fullName>
    </submittedName>
</protein>
<dbReference type="EMBL" id="QMDW01000001">
    <property type="protein sequence ID" value="RJX51997.1"/>
    <property type="molecule type" value="Genomic_DNA"/>
</dbReference>
<dbReference type="OrthoDB" id="28233at2157"/>
<dbReference type="GO" id="GO:0003677">
    <property type="term" value="F:DNA binding"/>
    <property type="evidence" value="ECO:0007669"/>
    <property type="project" value="UniProtKB-KW"/>
</dbReference>
<comment type="caution">
    <text evidence="1">The sequence shown here is derived from an EMBL/GenBank/DDBJ whole genome shotgun (WGS) entry which is preliminary data.</text>
</comment>
<name>A0A3A6QHY4_9EURY</name>
<accession>A0A3A6QHY4</accession>
<dbReference type="Proteomes" id="UP000281564">
    <property type="component" value="Unassembled WGS sequence"/>
</dbReference>
<reference evidence="1 2" key="1">
    <citation type="submission" date="2018-06" db="EMBL/GenBank/DDBJ databases">
        <title>Halonotius sp. F13-13 a new haloarchaeeon isolated from a solar saltern from Isla Cristina, Huelva, Spain.</title>
        <authorList>
            <person name="Duran-Viseras A."/>
            <person name="Sanchez-Porro C."/>
            <person name="Ventosa A."/>
        </authorList>
    </citation>
    <scope>NUCLEOTIDE SEQUENCE [LARGE SCALE GENOMIC DNA]</scope>
    <source>
        <strain evidence="1 2">CECT 7525</strain>
    </source>
</reference>
<proteinExistence type="predicted"/>
<gene>
    <name evidence="1" type="ORF">DP106_00105</name>
</gene>
<dbReference type="AlphaFoldDB" id="A0A3A6QHY4"/>
<keyword evidence="2" id="KW-1185">Reference proteome</keyword>
<evidence type="ECO:0000313" key="2">
    <source>
        <dbReference type="Proteomes" id="UP000281564"/>
    </source>
</evidence>
<sequence>MLQRQQGEISRQFSGRLTLPKDFDEQYGYRYRIVEVHDSMKPVPVADDPLQALQDEFEEVHKSVDTLRTAAHGEARE</sequence>
<evidence type="ECO:0000313" key="1">
    <source>
        <dbReference type="EMBL" id="RJX51997.1"/>
    </source>
</evidence>
<keyword evidence="1" id="KW-0238">DNA-binding</keyword>